<name>A0AAD4QDB9_9AGAM</name>
<dbReference type="Proteomes" id="UP001201163">
    <property type="component" value="Unassembled WGS sequence"/>
</dbReference>
<keyword evidence="3" id="KW-1185">Reference proteome</keyword>
<feature type="region of interest" description="Disordered" evidence="1">
    <location>
        <begin position="78"/>
        <end position="205"/>
    </location>
</feature>
<feature type="compositionally biased region" description="Low complexity" evidence="1">
    <location>
        <begin position="13"/>
        <end position="38"/>
    </location>
</feature>
<gene>
    <name evidence="2" type="ORF">EDB92DRAFT_761910</name>
</gene>
<reference evidence="2" key="1">
    <citation type="submission" date="2022-01" db="EMBL/GenBank/DDBJ databases">
        <title>Comparative genomics reveals a dynamic genome evolution in the ectomycorrhizal milk-cap (Lactarius) mushrooms.</title>
        <authorList>
            <consortium name="DOE Joint Genome Institute"/>
            <person name="Lebreton A."/>
            <person name="Tang N."/>
            <person name="Kuo A."/>
            <person name="LaButti K."/>
            <person name="Drula E."/>
            <person name="Barry K."/>
            <person name="Clum A."/>
            <person name="Lipzen A."/>
            <person name="Mousain D."/>
            <person name="Ng V."/>
            <person name="Wang R."/>
            <person name="Wang X."/>
            <person name="Dai Y."/>
            <person name="Henrissat B."/>
            <person name="Grigoriev I.V."/>
            <person name="Guerin-Laguette A."/>
            <person name="Yu F."/>
            <person name="Martin F.M."/>
        </authorList>
    </citation>
    <scope>NUCLEOTIDE SEQUENCE</scope>
    <source>
        <strain evidence="2">QP</strain>
    </source>
</reference>
<feature type="region of interest" description="Disordered" evidence="1">
    <location>
        <begin position="1"/>
        <end position="61"/>
    </location>
</feature>
<organism evidence="2 3">
    <name type="scientific">Lactarius akahatsu</name>
    <dbReference type="NCBI Taxonomy" id="416441"/>
    <lineage>
        <taxon>Eukaryota</taxon>
        <taxon>Fungi</taxon>
        <taxon>Dikarya</taxon>
        <taxon>Basidiomycota</taxon>
        <taxon>Agaricomycotina</taxon>
        <taxon>Agaricomycetes</taxon>
        <taxon>Russulales</taxon>
        <taxon>Russulaceae</taxon>
        <taxon>Lactarius</taxon>
    </lineage>
</organism>
<dbReference type="EMBL" id="JAKELL010000030">
    <property type="protein sequence ID" value="KAH8990574.1"/>
    <property type="molecule type" value="Genomic_DNA"/>
</dbReference>
<feature type="compositionally biased region" description="Polar residues" evidence="1">
    <location>
        <begin position="93"/>
        <end position="155"/>
    </location>
</feature>
<feature type="compositionally biased region" description="Acidic residues" evidence="1">
    <location>
        <begin position="78"/>
        <end position="90"/>
    </location>
</feature>
<protein>
    <submittedName>
        <fullName evidence="2">Uncharacterized protein</fullName>
    </submittedName>
</protein>
<evidence type="ECO:0000313" key="3">
    <source>
        <dbReference type="Proteomes" id="UP001201163"/>
    </source>
</evidence>
<accession>A0AAD4QDB9</accession>
<comment type="caution">
    <text evidence="2">The sequence shown here is derived from an EMBL/GenBank/DDBJ whole genome shotgun (WGS) entry which is preliminary data.</text>
</comment>
<sequence>MSSLPNHTIVRHSTPPLSPTTSLNSSATSSAPSSCTSSQRGSLNHLSAARPITQHFGHHDPTEKLGLMIDRLEEDVVMLDDWEEDEDEDEKQTSGAHGSSQSSDHSKPQASPGTPQQPVSIPFSLESTPSPRSIAHSTPQQPSQLPQRFKSQPSTDVVDVAKLARQDQPPPAYENLDEHLPSDASHSSSLNSCIPPFTHATYRSS</sequence>
<proteinExistence type="predicted"/>
<evidence type="ECO:0000313" key="2">
    <source>
        <dbReference type="EMBL" id="KAH8990574.1"/>
    </source>
</evidence>
<evidence type="ECO:0000256" key="1">
    <source>
        <dbReference type="SAM" id="MobiDB-lite"/>
    </source>
</evidence>
<dbReference type="AlphaFoldDB" id="A0AAD4QDB9"/>